<dbReference type="PANTHER" id="PTHR33048:SF47">
    <property type="entry name" value="INTEGRAL MEMBRANE PROTEIN-RELATED"/>
    <property type="match status" value="1"/>
</dbReference>
<protein>
    <recommendedName>
        <fullName evidence="8">Rhodopsin domain-containing protein</fullName>
    </recommendedName>
</protein>
<feature type="compositionally biased region" description="Gly residues" evidence="6">
    <location>
        <begin position="386"/>
        <end position="397"/>
    </location>
</feature>
<dbReference type="GO" id="GO:0016020">
    <property type="term" value="C:membrane"/>
    <property type="evidence" value="ECO:0007669"/>
    <property type="project" value="UniProtKB-SubCell"/>
</dbReference>
<accession>A0AA40K890</accession>
<evidence type="ECO:0000313" key="10">
    <source>
        <dbReference type="Proteomes" id="UP001172155"/>
    </source>
</evidence>
<feature type="region of interest" description="Disordered" evidence="6">
    <location>
        <begin position="1"/>
        <end position="27"/>
    </location>
</feature>
<dbReference type="InterPro" id="IPR052337">
    <property type="entry name" value="SAT4-like"/>
</dbReference>
<comment type="subcellular location">
    <subcellularLocation>
        <location evidence="1">Membrane</location>
        <topology evidence="1">Multi-pass membrane protein</topology>
    </subcellularLocation>
</comment>
<dbReference type="PANTHER" id="PTHR33048">
    <property type="entry name" value="PTH11-LIKE INTEGRAL MEMBRANE PROTEIN (AFU_ORTHOLOGUE AFUA_5G11245)"/>
    <property type="match status" value="1"/>
</dbReference>
<dbReference type="Proteomes" id="UP001172155">
    <property type="component" value="Unassembled WGS sequence"/>
</dbReference>
<sequence length="397" mass="43695">MADTNATAPPPMLPTMSPGTGPAPLGVPGGQDRSYSVDIMVCAVITSVIGCVFVGLRFYTRRILINVIGLEDWLMLAAQVFSVAMTAGFIHGIRCNFSPPHAIANNPKEAVLGHGSHVMTVPVENLEAMAKAGWYCIFFYCLSLCCSQVSIMLLYIRIWNLPWVRRVAYVLLAGVLIYNALVVVMVVTACFPLYAFWDFSLQMSGTVYCHDKRIWWANTYLHVIFDFLIYLLPMPVIVQVRFPPRQKILLFVLFAFGFFVCILSIVRLYLIMITATTMDFTYDNVSIAFWSCVETNATVVVGCFATMKPLLSKWFPGLIEGKKSQEGEGNAASSQPQIHSSGQVPTIGSTPLRHGKGRHRWAQLGRSGNDEKDEAAVEISLEGGVEKGQGSDGGSGR</sequence>
<evidence type="ECO:0000256" key="5">
    <source>
        <dbReference type="ARBA" id="ARBA00038359"/>
    </source>
</evidence>
<dbReference type="AlphaFoldDB" id="A0AA40K890"/>
<feature type="transmembrane region" description="Helical" evidence="7">
    <location>
        <begin position="214"/>
        <end position="236"/>
    </location>
</feature>
<proteinExistence type="inferred from homology"/>
<feature type="transmembrane region" description="Helical" evidence="7">
    <location>
        <begin position="168"/>
        <end position="194"/>
    </location>
</feature>
<keyword evidence="4 7" id="KW-0472">Membrane</keyword>
<comment type="caution">
    <text evidence="9">The sequence shown here is derived from an EMBL/GenBank/DDBJ whole genome shotgun (WGS) entry which is preliminary data.</text>
</comment>
<feature type="region of interest" description="Disordered" evidence="6">
    <location>
        <begin position="324"/>
        <end position="397"/>
    </location>
</feature>
<feature type="transmembrane region" description="Helical" evidence="7">
    <location>
        <begin position="35"/>
        <end position="60"/>
    </location>
</feature>
<dbReference type="InterPro" id="IPR049326">
    <property type="entry name" value="Rhodopsin_dom_fungi"/>
</dbReference>
<evidence type="ECO:0000256" key="3">
    <source>
        <dbReference type="ARBA" id="ARBA00022989"/>
    </source>
</evidence>
<organism evidence="9 10">
    <name type="scientific">Schizothecium vesticola</name>
    <dbReference type="NCBI Taxonomy" id="314040"/>
    <lineage>
        <taxon>Eukaryota</taxon>
        <taxon>Fungi</taxon>
        <taxon>Dikarya</taxon>
        <taxon>Ascomycota</taxon>
        <taxon>Pezizomycotina</taxon>
        <taxon>Sordariomycetes</taxon>
        <taxon>Sordariomycetidae</taxon>
        <taxon>Sordariales</taxon>
        <taxon>Schizotheciaceae</taxon>
        <taxon>Schizothecium</taxon>
    </lineage>
</organism>
<evidence type="ECO:0000256" key="6">
    <source>
        <dbReference type="SAM" id="MobiDB-lite"/>
    </source>
</evidence>
<keyword evidence="10" id="KW-1185">Reference proteome</keyword>
<dbReference type="EMBL" id="JAUKUD010000003">
    <property type="protein sequence ID" value="KAK0749653.1"/>
    <property type="molecule type" value="Genomic_DNA"/>
</dbReference>
<keyword evidence="2 7" id="KW-0812">Transmembrane</keyword>
<gene>
    <name evidence="9" type="ORF">B0T18DRAFT_365325</name>
</gene>
<evidence type="ECO:0000256" key="1">
    <source>
        <dbReference type="ARBA" id="ARBA00004141"/>
    </source>
</evidence>
<feature type="transmembrane region" description="Helical" evidence="7">
    <location>
        <begin position="248"/>
        <end position="275"/>
    </location>
</feature>
<comment type="similarity">
    <text evidence="5">Belongs to the SAT4 family.</text>
</comment>
<evidence type="ECO:0000259" key="8">
    <source>
        <dbReference type="Pfam" id="PF20684"/>
    </source>
</evidence>
<evidence type="ECO:0000256" key="7">
    <source>
        <dbReference type="SAM" id="Phobius"/>
    </source>
</evidence>
<feature type="transmembrane region" description="Helical" evidence="7">
    <location>
        <begin position="132"/>
        <end position="156"/>
    </location>
</feature>
<dbReference type="Pfam" id="PF20684">
    <property type="entry name" value="Fung_rhodopsin"/>
    <property type="match status" value="1"/>
</dbReference>
<keyword evidence="3 7" id="KW-1133">Transmembrane helix</keyword>
<evidence type="ECO:0000256" key="4">
    <source>
        <dbReference type="ARBA" id="ARBA00023136"/>
    </source>
</evidence>
<reference evidence="9" key="1">
    <citation type="submission" date="2023-06" db="EMBL/GenBank/DDBJ databases">
        <title>Genome-scale phylogeny and comparative genomics of the fungal order Sordariales.</title>
        <authorList>
            <consortium name="Lawrence Berkeley National Laboratory"/>
            <person name="Hensen N."/>
            <person name="Bonometti L."/>
            <person name="Westerberg I."/>
            <person name="Brannstrom I.O."/>
            <person name="Guillou S."/>
            <person name="Cros-Aarteil S."/>
            <person name="Calhoun S."/>
            <person name="Haridas S."/>
            <person name="Kuo A."/>
            <person name="Mondo S."/>
            <person name="Pangilinan J."/>
            <person name="Riley R."/>
            <person name="LaButti K."/>
            <person name="Andreopoulos B."/>
            <person name="Lipzen A."/>
            <person name="Chen C."/>
            <person name="Yanf M."/>
            <person name="Daum C."/>
            <person name="Ng V."/>
            <person name="Clum A."/>
            <person name="Steindorff A."/>
            <person name="Ohm R."/>
            <person name="Martin F."/>
            <person name="Silar P."/>
            <person name="Natvig D."/>
            <person name="Lalanne C."/>
            <person name="Gautier V."/>
            <person name="Ament-velasquez S.L."/>
            <person name="Kruys A."/>
            <person name="Hutchinson M.I."/>
            <person name="Powell A.J."/>
            <person name="Barry K."/>
            <person name="Miller A.N."/>
            <person name="Grigoriev I.V."/>
            <person name="Debuchy R."/>
            <person name="Gladieux P."/>
            <person name="Thoren M.H."/>
            <person name="Johannesson H."/>
        </authorList>
    </citation>
    <scope>NUCLEOTIDE SEQUENCE</scope>
    <source>
        <strain evidence="9">SMH3187-1</strain>
    </source>
</reference>
<evidence type="ECO:0000313" key="9">
    <source>
        <dbReference type="EMBL" id="KAK0749653.1"/>
    </source>
</evidence>
<name>A0AA40K890_9PEZI</name>
<evidence type="ECO:0000256" key="2">
    <source>
        <dbReference type="ARBA" id="ARBA00022692"/>
    </source>
</evidence>
<feature type="domain" description="Rhodopsin" evidence="8">
    <location>
        <begin position="56"/>
        <end position="313"/>
    </location>
</feature>
<feature type="compositionally biased region" description="Polar residues" evidence="6">
    <location>
        <begin position="331"/>
        <end position="349"/>
    </location>
</feature>